<dbReference type="Pfam" id="PF15868">
    <property type="entry name" value="MBF2"/>
    <property type="match status" value="1"/>
</dbReference>
<organism evidence="2">
    <name type="scientific">Nyssomyia neivai</name>
    <dbReference type="NCBI Taxonomy" id="330878"/>
    <lineage>
        <taxon>Eukaryota</taxon>
        <taxon>Metazoa</taxon>
        <taxon>Ecdysozoa</taxon>
        <taxon>Arthropoda</taxon>
        <taxon>Hexapoda</taxon>
        <taxon>Insecta</taxon>
        <taxon>Pterygota</taxon>
        <taxon>Neoptera</taxon>
        <taxon>Endopterygota</taxon>
        <taxon>Diptera</taxon>
        <taxon>Nematocera</taxon>
        <taxon>Psychodoidea</taxon>
        <taxon>Psychodidae</taxon>
        <taxon>Nyssomyia</taxon>
    </lineage>
</organism>
<name>A0A1L8DG22_9DIPT</name>
<protein>
    <submittedName>
        <fullName evidence="2">Putative transcription activator mbf2</fullName>
    </submittedName>
</protein>
<dbReference type="InterPro" id="IPR031734">
    <property type="entry name" value="MBF2"/>
</dbReference>
<reference evidence="2" key="1">
    <citation type="submission" date="2016-12" db="EMBL/GenBank/DDBJ databases">
        <title>An insight into the sialome and mialome of the sand fly, Nyssomyia neivai.</title>
        <authorList>
            <person name="Sebastian V."/>
            <person name="Goulart T.M."/>
            <person name="Oliveira W."/>
            <person name="Calvo E."/>
            <person name="Oliveira L.F."/>
            <person name="Pinto M.C."/>
            <person name="Rosselino A.M."/>
            <person name="Ribeiro J.M."/>
        </authorList>
    </citation>
    <scope>NUCLEOTIDE SEQUENCE</scope>
</reference>
<accession>A0A1L8DG22</accession>
<dbReference type="PANTHER" id="PTHR37685">
    <property type="entry name" value="GEO11136P1-RELATED"/>
    <property type="match status" value="1"/>
</dbReference>
<dbReference type="AlphaFoldDB" id="A0A1L8DG22"/>
<keyword evidence="1" id="KW-0732">Signal</keyword>
<dbReference type="PANTHER" id="PTHR37685:SF1">
    <property type="entry name" value="GEO11136P1-RELATED"/>
    <property type="match status" value="1"/>
</dbReference>
<evidence type="ECO:0000256" key="1">
    <source>
        <dbReference type="SAM" id="SignalP"/>
    </source>
</evidence>
<proteinExistence type="predicted"/>
<feature type="chain" id="PRO_5012159824" evidence="1">
    <location>
        <begin position="20"/>
        <end position="118"/>
    </location>
</feature>
<sequence>MKFAVGLIVLTVFCGILYAQNHTVQWGTQTFNERMLDRQFVRKSSSWMKVVIEEVTWPNRTQARNNTITRIRAIDQFQNGKGAYASLSAGGVGYTNVTIRIKSQRGYGIDHIVEIYGH</sequence>
<dbReference type="EMBL" id="GFDF01008800">
    <property type="protein sequence ID" value="JAV05284.1"/>
    <property type="molecule type" value="Transcribed_RNA"/>
</dbReference>
<feature type="signal peptide" evidence="1">
    <location>
        <begin position="1"/>
        <end position="19"/>
    </location>
</feature>
<evidence type="ECO:0000313" key="2">
    <source>
        <dbReference type="EMBL" id="JAV05284.1"/>
    </source>
</evidence>